<accession>A0A841CXQ2</accession>
<dbReference type="RefSeq" id="WP_184697991.1">
    <property type="nucleotide sequence ID" value="NZ_JACHJN010000014.1"/>
</dbReference>
<gene>
    <name evidence="1" type="ORF">FHS29_006749</name>
</gene>
<keyword evidence="2" id="KW-1185">Reference proteome</keyword>
<evidence type="ECO:0000313" key="2">
    <source>
        <dbReference type="Proteomes" id="UP000547510"/>
    </source>
</evidence>
<dbReference type="InterPro" id="IPR017853">
    <property type="entry name" value="GH"/>
</dbReference>
<dbReference type="Gene3D" id="3.20.20.80">
    <property type="entry name" value="Glycosidases"/>
    <property type="match status" value="1"/>
</dbReference>
<proteinExistence type="predicted"/>
<dbReference type="EMBL" id="JACHJN010000014">
    <property type="protein sequence ID" value="MBB5960126.1"/>
    <property type="molecule type" value="Genomic_DNA"/>
</dbReference>
<evidence type="ECO:0000313" key="1">
    <source>
        <dbReference type="EMBL" id="MBB5960126.1"/>
    </source>
</evidence>
<sequence>MRGKGINYDTGYINEFGVTTHEPWDPGTVARDLRVIRDELHCTAVRVTGGDPDRLETAARLAADLGLEVWFSPFTGELTTTELLAFLADCAERAEGLRLAGADVVLVTGAELSLFTVGFLPGRNGFERTAVLLDTPRERLGALLAQVPARINDFLADAVEVVRERFGGKIAYASVPFEGVDWTPFDFVAVDAYRAAEIADRYPAMVRGLVASGKPVAITEFGAATYRGAADRGARSAMMVEYENGHPTRLDGEYVRDEQEQAGYLRELLDIFEAEGVDTAFAFTYANFHLRDQFDVASYGLVKVSGGGTRERKAAFTVLAEHYR</sequence>
<reference evidence="1 2" key="1">
    <citation type="submission" date="2020-08" db="EMBL/GenBank/DDBJ databases">
        <title>Genomic Encyclopedia of Type Strains, Phase III (KMG-III): the genomes of soil and plant-associated and newly described type strains.</title>
        <authorList>
            <person name="Whitman W."/>
        </authorList>
    </citation>
    <scope>NUCLEOTIDE SEQUENCE [LARGE SCALE GENOMIC DNA]</scope>
    <source>
        <strain evidence="1 2">CECT 8640</strain>
    </source>
</reference>
<evidence type="ECO:0008006" key="3">
    <source>
        <dbReference type="Google" id="ProtNLM"/>
    </source>
</evidence>
<dbReference type="AlphaFoldDB" id="A0A841CXQ2"/>
<dbReference type="Proteomes" id="UP000547510">
    <property type="component" value="Unassembled WGS sequence"/>
</dbReference>
<protein>
    <recommendedName>
        <fullName evidence="3">Abortive infection protein</fullName>
    </recommendedName>
</protein>
<organism evidence="1 2">
    <name type="scientific">Saccharothrix tamanrassetensis</name>
    <dbReference type="NCBI Taxonomy" id="1051531"/>
    <lineage>
        <taxon>Bacteria</taxon>
        <taxon>Bacillati</taxon>
        <taxon>Actinomycetota</taxon>
        <taxon>Actinomycetes</taxon>
        <taxon>Pseudonocardiales</taxon>
        <taxon>Pseudonocardiaceae</taxon>
        <taxon>Saccharothrix</taxon>
    </lineage>
</organism>
<dbReference type="SUPFAM" id="SSF51445">
    <property type="entry name" value="(Trans)glycosidases"/>
    <property type="match status" value="1"/>
</dbReference>
<comment type="caution">
    <text evidence="1">The sequence shown here is derived from an EMBL/GenBank/DDBJ whole genome shotgun (WGS) entry which is preliminary data.</text>
</comment>
<name>A0A841CXQ2_9PSEU</name>